<protein>
    <submittedName>
        <fullName evidence="1">2-dehydro-3-deoxyphosphooctonate aldolase</fullName>
    </submittedName>
</protein>
<reference evidence="1" key="1">
    <citation type="submission" date="2020-08" db="EMBL/GenBank/DDBJ databases">
        <title>Lewinella bacteria from marine environments.</title>
        <authorList>
            <person name="Zhong Y."/>
        </authorList>
    </citation>
    <scope>NUCLEOTIDE SEQUENCE</scope>
    <source>
        <strain evidence="1">KCTC 42187</strain>
    </source>
</reference>
<sequence>MIDGNRFIITEVSTDPTYGSEANPVRVGGRSPSNERRFLEALYGPEGQELQYVRQGSCCFFKTKNGLLNDGALLDIYEVTWEGAPEPILIYIDMYDYAPLKAPKGFSLKKSSKL</sequence>
<organism evidence="1 2">
    <name type="scientific">Neolewinella lacunae</name>
    <dbReference type="NCBI Taxonomy" id="1517758"/>
    <lineage>
        <taxon>Bacteria</taxon>
        <taxon>Pseudomonadati</taxon>
        <taxon>Bacteroidota</taxon>
        <taxon>Saprospiria</taxon>
        <taxon>Saprospirales</taxon>
        <taxon>Lewinellaceae</taxon>
        <taxon>Neolewinella</taxon>
    </lineage>
</organism>
<dbReference type="AlphaFoldDB" id="A0A923PHX1"/>
<gene>
    <name evidence="1" type="ORF">H9S92_05480</name>
</gene>
<evidence type="ECO:0000313" key="1">
    <source>
        <dbReference type="EMBL" id="MBC6993599.1"/>
    </source>
</evidence>
<accession>A0A923PHX1</accession>
<evidence type="ECO:0000313" key="2">
    <source>
        <dbReference type="Proteomes" id="UP000650081"/>
    </source>
</evidence>
<comment type="caution">
    <text evidence="1">The sequence shown here is derived from an EMBL/GenBank/DDBJ whole genome shotgun (WGS) entry which is preliminary data.</text>
</comment>
<keyword evidence="2" id="KW-1185">Reference proteome</keyword>
<proteinExistence type="predicted"/>
<dbReference type="EMBL" id="JACSIT010000068">
    <property type="protein sequence ID" value="MBC6993599.1"/>
    <property type="molecule type" value="Genomic_DNA"/>
</dbReference>
<dbReference type="Proteomes" id="UP000650081">
    <property type="component" value="Unassembled WGS sequence"/>
</dbReference>
<name>A0A923PHX1_9BACT</name>